<dbReference type="RefSeq" id="WP_183298178.1">
    <property type="nucleotide sequence ID" value="NZ_JACHVX010000010.1"/>
</dbReference>
<evidence type="ECO:0000256" key="4">
    <source>
        <dbReference type="ARBA" id="ARBA00011233"/>
    </source>
</evidence>
<evidence type="ECO:0000256" key="2">
    <source>
        <dbReference type="ARBA" id="ARBA00001973"/>
    </source>
</evidence>
<accession>A0A7W4UJT7</accession>
<dbReference type="InterPro" id="IPR045087">
    <property type="entry name" value="Cu-oxidase_fam"/>
</dbReference>
<organism evidence="16 17">
    <name type="scientific">Cellulomonas cellasea</name>
    <dbReference type="NCBI Taxonomy" id="43670"/>
    <lineage>
        <taxon>Bacteria</taxon>
        <taxon>Bacillati</taxon>
        <taxon>Actinomycetota</taxon>
        <taxon>Actinomycetes</taxon>
        <taxon>Micrococcales</taxon>
        <taxon>Cellulomonadaceae</taxon>
        <taxon>Cellulomonas</taxon>
    </lineage>
</organism>
<dbReference type="InterPro" id="IPR011707">
    <property type="entry name" value="Cu-oxidase-like_N"/>
</dbReference>
<feature type="compositionally biased region" description="Gly residues" evidence="13">
    <location>
        <begin position="558"/>
        <end position="602"/>
    </location>
</feature>
<evidence type="ECO:0000313" key="17">
    <source>
        <dbReference type="Proteomes" id="UP000518206"/>
    </source>
</evidence>
<keyword evidence="14" id="KW-0812">Transmembrane</keyword>
<gene>
    <name evidence="16" type="ORF">FHR80_004416</name>
</gene>
<evidence type="ECO:0000256" key="6">
    <source>
        <dbReference type="ARBA" id="ARBA00017290"/>
    </source>
</evidence>
<comment type="cofactor">
    <cofactor evidence="1 12">
        <name>Cu(+)</name>
        <dbReference type="ChEBI" id="CHEBI:49552"/>
    </cofactor>
</comment>
<keyword evidence="8" id="KW-0677">Repeat</keyword>
<evidence type="ECO:0000259" key="15">
    <source>
        <dbReference type="Pfam" id="PF07732"/>
    </source>
</evidence>
<protein>
    <recommendedName>
        <fullName evidence="6">Copper-containing nitrite reductase</fullName>
        <ecNumber evidence="5">1.7.2.1</ecNumber>
    </recommendedName>
</protein>
<evidence type="ECO:0000256" key="13">
    <source>
        <dbReference type="SAM" id="MobiDB-lite"/>
    </source>
</evidence>
<evidence type="ECO:0000256" key="8">
    <source>
        <dbReference type="ARBA" id="ARBA00022737"/>
    </source>
</evidence>
<dbReference type="PRINTS" id="PR00695">
    <property type="entry name" value="CUNO2RDTASE"/>
</dbReference>
<dbReference type="PANTHER" id="PTHR11709">
    <property type="entry name" value="MULTI-COPPER OXIDASE"/>
    <property type="match status" value="1"/>
</dbReference>
<dbReference type="Pfam" id="PF07732">
    <property type="entry name" value="Cu-oxidase_3"/>
    <property type="match status" value="1"/>
</dbReference>
<feature type="binding site" description="type 1 copper site" evidence="12">
    <location>
        <position position="689"/>
    </location>
    <ligand>
        <name>Cu cation</name>
        <dbReference type="ChEBI" id="CHEBI:23378"/>
        <label>1</label>
    </ligand>
</feature>
<dbReference type="EMBL" id="JACHVX010000010">
    <property type="protein sequence ID" value="MBB2925472.1"/>
    <property type="molecule type" value="Genomic_DNA"/>
</dbReference>
<dbReference type="InterPro" id="IPR001287">
    <property type="entry name" value="NO2-reductase_Cu"/>
</dbReference>
<reference evidence="16 17" key="2">
    <citation type="submission" date="2020-08" db="EMBL/GenBank/DDBJ databases">
        <authorList>
            <person name="Partida-Martinez L."/>
            <person name="Huntemann M."/>
            <person name="Clum A."/>
            <person name="Wang J."/>
            <person name="Palaniappan K."/>
            <person name="Ritter S."/>
            <person name="Chen I.-M."/>
            <person name="Stamatis D."/>
            <person name="Reddy T."/>
            <person name="O'Malley R."/>
            <person name="Daum C."/>
            <person name="Shapiro N."/>
            <person name="Ivanova N."/>
            <person name="Kyrpides N."/>
            <person name="Woyke T."/>
        </authorList>
    </citation>
    <scope>NUCLEOTIDE SEQUENCE [LARGE SCALE GENOMIC DNA]</scope>
    <source>
        <strain evidence="16 17">RAS26</strain>
    </source>
</reference>
<evidence type="ECO:0000256" key="3">
    <source>
        <dbReference type="ARBA" id="ARBA00010609"/>
    </source>
</evidence>
<keyword evidence="14" id="KW-0472">Membrane</keyword>
<feature type="binding site" description="type 1 copper site" evidence="12">
    <location>
        <position position="887"/>
    </location>
    <ligand>
        <name>Cu cation</name>
        <dbReference type="ChEBI" id="CHEBI:23378"/>
        <label>1</label>
    </ligand>
</feature>
<feature type="region of interest" description="Disordered" evidence="13">
    <location>
        <begin position="558"/>
        <end position="630"/>
    </location>
</feature>
<feature type="transmembrane region" description="Helical" evidence="14">
    <location>
        <begin position="169"/>
        <end position="194"/>
    </location>
</feature>
<dbReference type="GO" id="GO:0050421">
    <property type="term" value="F:nitrite reductase (NO-forming) activity"/>
    <property type="evidence" value="ECO:0007669"/>
    <property type="project" value="UniProtKB-EC"/>
</dbReference>
<comment type="subunit">
    <text evidence="4">Homotrimer.</text>
</comment>
<dbReference type="InterPro" id="IPR008972">
    <property type="entry name" value="Cupredoxin"/>
</dbReference>
<evidence type="ECO:0000256" key="1">
    <source>
        <dbReference type="ARBA" id="ARBA00001960"/>
    </source>
</evidence>
<feature type="domain" description="Plastocyanin-like" evidence="15">
    <location>
        <begin position="646"/>
        <end position="751"/>
    </location>
</feature>
<feature type="binding site" description="type 1 copper site" evidence="12">
    <location>
        <position position="737"/>
    </location>
    <ligand>
        <name>Cu cation</name>
        <dbReference type="ChEBI" id="CHEBI:23378"/>
        <label>1</label>
    </ligand>
</feature>
<feature type="transmembrane region" description="Helical" evidence="14">
    <location>
        <begin position="348"/>
        <end position="366"/>
    </location>
</feature>
<feature type="binding site" description="type 1 copper site" evidence="12">
    <location>
        <position position="729"/>
    </location>
    <ligand>
        <name>Cu cation</name>
        <dbReference type="ChEBI" id="CHEBI:23378"/>
        <label>1</label>
    </ligand>
</feature>
<comment type="caution">
    <text evidence="16">The sequence shown here is derived from an EMBL/GenBank/DDBJ whole genome shotgun (WGS) entry which is preliminary data.</text>
</comment>
<dbReference type="Proteomes" id="UP000518206">
    <property type="component" value="Unassembled WGS sequence"/>
</dbReference>
<feature type="transmembrane region" description="Helical" evidence="14">
    <location>
        <begin position="206"/>
        <end position="229"/>
    </location>
</feature>
<dbReference type="GO" id="GO:0005507">
    <property type="term" value="F:copper ion binding"/>
    <property type="evidence" value="ECO:0007669"/>
    <property type="project" value="InterPro"/>
</dbReference>
<feature type="transmembrane region" description="Helical" evidence="14">
    <location>
        <begin position="138"/>
        <end position="157"/>
    </location>
</feature>
<evidence type="ECO:0000256" key="5">
    <source>
        <dbReference type="ARBA" id="ARBA00011882"/>
    </source>
</evidence>
<keyword evidence="9 16" id="KW-0560">Oxidoreductase</keyword>
<dbReference type="AlphaFoldDB" id="A0A7W4UJT7"/>
<feature type="binding site" description="type 1 copper site" evidence="12">
    <location>
        <position position="694"/>
    </location>
    <ligand>
        <name>Cu cation</name>
        <dbReference type="ChEBI" id="CHEBI:23378"/>
        <label>1</label>
    </ligand>
</feature>
<keyword evidence="10 12" id="KW-0186">Copper</keyword>
<dbReference type="EC" id="1.7.2.1" evidence="5"/>
<evidence type="ECO:0000313" key="16">
    <source>
        <dbReference type="EMBL" id="MBB2925472.1"/>
    </source>
</evidence>
<evidence type="ECO:0000256" key="14">
    <source>
        <dbReference type="SAM" id="Phobius"/>
    </source>
</evidence>
<feature type="transmembrane region" description="Helical" evidence="14">
    <location>
        <begin position="235"/>
        <end position="252"/>
    </location>
</feature>
<name>A0A7W4UJT7_9CELL</name>
<comment type="catalytic activity">
    <reaction evidence="11">
        <text>nitric oxide + Fe(III)-[cytochrome c] + H2O = Fe(II)-[cytochrome c] + nitrite + 2 H(+)</text>
        <dbReference type="Rhea" id="RHEA:15233"/>
        <dbReference type="Rhea" id="RHEA-COMP:10350"/>
        <dbReference type="Rhea" id="RHEA-COMP:14399"/>
        <dbReference type="ChEBI" id="CHEBI:15377"/>
        <dbReference type="ChEBI" id="CHEBI:15378"/>
        <dbReference type="ChEBI" id="CHEBI:16301"/>
        <dbReference type="ChEBI" id="CHEBI:16480"/>
        <dbReference type="ChEBI" id="CHEBI:29033"/>
        <dbReference type="ChEBI" id="CHEBI:29034"/>
        <dbReference type="EC" id="1.7.2.1"/>
    </reaction>
</comment>
<keyword evidence="7 12" id="KW-0479">Metal-binding</keyword>
<dbReference type="Gene3D" id="2.60.40.420">
    <property type="entry name" value="Cupredoxins - blue copper proteins"/>
    <property type="match status" value="3"/>
</dbReference>
<proteinExistence type="inferred from homology"/>
<evidence type="ECO:0000256" key="10">
    <source>
        <dbReference type="ARBA" id="ARBA00023008"/>
    </source>
</evidence>
<feature type="binding site" description="type 1 copper site" evidence="12">
    <location>
        <position position="728"/>
    </location>
    <ligand>
        <name>Cu cation</name>
        <dbReference type="ChEBI" id="CHEBI:23378"/>
        <label>1</label>
    </ligand>
</feature>
<feature type="transmembrane region" description="Helical" evidence="14">
    <location>
        <begin position="36"/>
        <end position="53"/>
    </location>
</feature>
<dbReference type="PANTHER" id="PTHR11709:SF394">
    <property type="entry name" value="FI03373P-RELATED"/>
    <property type="match status" value="1"/>
</dbReference>
<evidence type="ECO:0000256" key="11">
    <source>
        <dbReference type="ARBA" id="ARBA00049340"/>
    </source>
</evidence>
<comment type="similarity">
    <text evidence="3">Belongs to the multicopper oxidase family.</text>
</comment>
<feature type="transmembrane region" description="Helical" evidence="14">
    <location>
        <begin position="98"/>
        <end position="118"/>
    </location>
</feature>
<evidence type="ECO:0000256" key="7">
    <source>
        <dbReference type="ARBA" id="ARBA00022723"/>
    </source>
</evidence>
<feature type="binding site" description="type 1 copper site" evidence="12">
    <location>
        <position position="742"/>
    </location>
    <ligand>
        <name>Cu cation</name>
        <dbReference type="ChEBI" id="CHEBI:23378"/>
        <label>1</label>
    </ligand>
</feature>
<feature type="transmembrane region" description="Helical" evidence="14">
    <location>
        <begin position="74"/>
        <end position="92"/>
    </location>
</feature>
<feature type="transmembrane region" description="Helical" evidence="14">
    <location>
        <begin position="304"/>
        <end position="327"/>
    </location>
</feature>
<feature type="compositionally biased region" description="Low complexity" evidence="13">
    <location>
        <begin position="603"/>
        <end position="620"/>
    </location>
</feature>
<comment type="cofactor">
    <cofactor evidence="2 12">
        <name>Cu(2+)</name>
        <dbReference type="ChEBI" id="CHEBI:29036"/>
    </cofactor>
</comment>
<evidence type="ECO:0000256" key="9">
    <source>
        <dbReference type="ARBA" id="ARBA00023002"/>
    </source>
</evidence>
<feature type="transmembrane region" description="Helical" evidence="14">
    <location>
        <begin position="372"/>
        <end position="394"/>
    </location>
</feature>
<evidence type="ECO:0000256" key="12">
    <source>
        <dbReference type="PIRSR" id="PIRSR601287-1"/>
    </source>
</evidence>
<dbReference type="SUPFAM" id="SSF49503">
    <property type="entry name" value="Cupredoxins"/>
    <property type="match status" value="3"/>
</dbReference>
<sequence>MRSRWHLRVNALVVAWLLAAATVAAAHRAVPVAGWLMVHLLLLGAVSTAILIWSAHFAEAVRRTPLPGGHRGQAVRLALHTAGALAVITGMLTTTWPVVVGGAVLVATVGLGHAATIVAQSRVAGGSLGVRLGGTTWYFVASAAALAVGAGLGATLAREDVAGAVAARLHLAHVTVMLLGWVGLTVVGTTVTLWPTMLRVRLAPDAAVASRHGLVVLGLGLLTVLAGAASAQRTVAGVGLVVYLLGLGRTSWPLAREARQRTPDTFASRSVGLAWCWFVLSVAAWAVAVLGADGWTGAQVRTGAVLAPLAVGFAAQVLVGALCHLGPMVLGGGPTAHRAARAVVERGSGARLVLVNGGLVLFALPAPSLVRVGASVLVLGALVASPVLLVRAAVVSRRLRALPTTGPAAMPPVELLAPPARPLGPALAATCALLVVVAGAVAADPAAAGLGSSAAGGAEATGRVVVVQVEAQDMRFVPASVEVAPGDALVLEVTNVDDTVHDLVLDSGASSGRLAAGATTRVEVGVVGRGVDGWCSVAGHRQMGMTFRVVVTGEDAAGDGGGAGAGSPGSPGSRAGDGGDGGASQGAAHGTGHGAGHDGASGGAAPAPTLTPGATPGPGHEPYDATLAPAPAGTHHRLTLRMQDLEREVAPGVTQTLWTFGGTAPGPALRGRVGDTFEITLVNDGSIGHSIDFHAGALAPDRPMRTIEPGERLTYTFTATRSGVWMYHCSTMPMSLHIANGMFGAVVIDPPDLPAVDREYLLVQSELYLGADGPDGAIADLAKIRAEQPDAVVFNGYPNQYDHAPLRARAGERVRLWVLDAGPSRASAFHVVGGQFDTVYLEGAYTLGGPGAPATTGGAQVLGLLPAQGGFVELVPPEAGHYPVVSHAMVDAERGAHGVLAVEEAP</sequence>
<dbReference type="CDD" id="cd04208">
    <property type="entry name" value="CuRO_2_CuNIR"/>
    <property type="match status" value="1"/>
</dbReference>
<dbReference type="CDD" id="cd11020">
    <property type="entry name" value="CuRO_1_CuNIR"/>
    <property type="match status" value="1"/>
</dbReference>
<reference evidence="16 17" key="1">
    <citation type="submission" date="2020-08" db="EMBL/GenBank/DDBJ databases">
        <title>The Agave Microbiome: Exploring the role of microbial communities in plant adaptations to desert environments.</title>
        <authorList>
            <person name="Partida-Martinez L.P."/>
        </authorList>
    </citation>
    <scope>NUCLEOTIDE SEQUENCE [LARGE SCALE GENOMIC DNA]</scope>
    <source>
        <strain evidence="16 17">RAS26</strain>
    </source>
</reference>
<keyword evidence="14" id="KW-1133">Transmembrane helix</keyword>
<feature type="transmembrane region" description="Helical" evidence="14">
    <location>
        <begin position="273"/>
        <end position="292"/>
    </location>
</feature>